<dbReference type="PRINTS" id="PR00032">
    <property type="entry name" value="HTHARAC"/>
</dbReference>
<evidence type="ECO:0000313" key="5">
    <source>
        <dbReference type="EMBL" id="SNT30276.1"/>
    </source>
</evidence>
<protein>
    <submittedName>
        <fullName evidence="5">Transcriptional regulator, AraC family</fullName>
    </submittedName>
</protein>
<keyword evidence="1" id="KW-0805">Transcription regulation</keyword>
<evidence type="ECO:0000259" key="4">
    <source>
        <dbReference type="PROSITE" id="PS01124"/>
    </source>
</evidence>
<dbReference type="PROSITE" id="PS01124">
    <property type="entry name" value="HTH_ARAC_FAMILY_2"/>
    <property type="match status" value="1"/>
</dbReference>
<dbReference type="SMART" id="SM00342">
    <property type="entry name" value="HTH_ARAC"/>
    <property type="match status" value="1"/>
</dbReference>
<keyword evidence="2" id="KW-0238">DNA-binding</keyword>
<evidence type="ECO:0000313" key="6">
    <source>
        <dbReference type="Proteomes" id="UP000198426"/>
    </source>
</evidence>
<keyword evidence="6" id="KW-1185">Reference proteome</keyword>
<name>A0A239LI58_9RHOB</name>
<dbReference type="OrthoDB" id="186587at2"/>
<reference evidence="5 6" key="1">
    <citation type="submission" date="2017-06" db="EMBL/GenBank/DDBJ databases">
        <authorList>
            <person name="Kim H.J."/>
            <person name="Triplett B.A."/>
        </authorList>
    </citation>
    <scope>NUCLEOTIDE SEQUENCE [LARGE SCALE GENOMIC DNA]</scope>
    <source>
        <strain evidence="5 6">DSM 29339</strain>
    </source>
</reference>
<evidence type="ECO:0000256" key="3">
    <source>
        <dbReference type="ARBA" id="ARBA00023163"/>
    </source>
</evidence>
<dbReference type="SUPFAM" id="SSF46689">
    <property type="entry name" value="Homeodomain-like"/>
    <property type="match status" value="1"/>
</dbReference>
<dbReference type="PANTHER" id="PTHR43280:SF32">
    <property type="entry name" value="TRANSCRIPTIONAL REGULATORY PROTEIN"/>
    <property type="match status" value="1"/>
</dbReference>
<keyword evidence="3" id="KW-0804">Transcription</keyword>
<accession>A0A239LI58</accession>
<dbReference type="PANTHER" id="PTHR43280">
    <property type="entry name" value="ARAC-FAMILY TRANSCRIPTIONAL REGULATOR"/>
    <property type="match status" value="1"/>
</dbReference>
<evidence type="ECO:0000256" key="1">
    <source>
        <dbReference type="ARBA" id="ARBA00023015"/>
    </source>
</evidence>
<evidence type="ECO:0000256" key="2">
    <source>
        <dbReference type="ARBA" id="ARBA00023125"/>
    </source>
</evidence>
<dbReference type="InterPro" id="IPR018060">
    <property type="entry name" value="HTH_AraC"/>
</dbReference>
<dbReference type="Pfam" id="PF12833">
    <property type="entry name" value="HTH_18"/>
    <property type="match status" value="1"/>
</dbReference>
<dbReference type="GO" id="GO:0043565">
    <property type="term" value="F:sequence-specific DNA binding"/>
    <property type="evidence" value="ECO:0007669"/>
    <property type="project" value="InterPro"/>
</dbReference>
<dbReference type="Gene3D" id="1.10.10.60">
    <property type="entry name" value="Homeodomain-like"/>
    <property type="match status" value="1"/>
</dbReference>
<dbReference type="RefSeq" id="WP_089234976.1">
    <property type="nucleotide sequence ID" value="NZ_FZOY01000010.1"/>
</dbReference>
<organism evidence="5 6">
    <name type="scientific">Tropicimonas sediminicola</name>
    <dbReference type="NCBI Taxonomy" id="1031541"/>
    <lineage>
        <taxon>Bacteria</taxon>
        <taxon>Pseudomonadati</taxon>
        <taxon>Pseudomonadota</taxon>
        <taxon>Alphaproteobacteria</taxon>
        <taxon>Rhodobacterales</taxon>
        <taxon>Roseobacteraceae</taxon>
        <taxon>Tropicimonas</taxon>
    </lineage>
</organism>
<dbReference type="EMBL" id="FZOY01000010">
    <property type="protein sequence ID" value="SNT30276.1"/>
    <property type="molecule type" value="Genomic_DNA"/>
</dbReference>
<dbReference type="AlphaFoldDB" id="A0A239LI58"/>
<gene>
    <name evidence="5" type="ORF">SAMN05421757_11035</name>
</gene>
<dbReference type="GO" id="GO:0003700">
    <property type="term" value="F:DNA-binding transcription factor activity"/>
    <property type="evidence" value="ECO:0007669"/>
    <property type="project" value="InterPro"/>
</dbReference>
<dbReference type="InterPro" id="IPR020449">
    <property type="entry name" value="Tscrpt_reg_AraC-type_HTH"/>
</dbReference>
<sequence>MPQSLTGASSRQSTARIHHIRSPLTRVGLSLPEGSAYLLRIAAGQVHLRDTAGGDRGTFDGPRLILRPEAADRELVAEGGTRASIVAMPALALAAALPTTPLGEQIRRTLGQDQSFPYAAGGQIDTLIQGLEMERAEAEPAAYVAAGHYLSLLLVQLWRLARADLAAHGRAPQGLAERFVLLAGQRLREHMAVGDYAQALGVSRDRLGTAVRRATGHSPQSYLHLLLIREASELLTNTGMPVGQIAFRLGFSDPAYFTRFFTRHRGESPARFRRTAKARREKGELSYAAWP</sequence>
<feature type="domain" description="HTH araC/xylS-type" evidence="4">
    <location>
        <begin position="177"/>
        <end position="275"/>
    </location>
</feature>
<proteinExistence type="predicted"/>
<dbReference type="Proteomes" id="UP000198426">
    <property type="component" value="Unassembled WGS sequence"/>
</dbReference>
<dbReference type="InterPro" id="IPR009057">
    <property type="entry name" value="Homeodomain-like_sf"/>
</dbReference>